<evidence type="ECO:0000313" key="1">
    <source>
        <dbReference type="EMBL" id="KDM91077.1"/>
    </source>
</evidence>
<sequence length="332" mass="37939">MIDKIEQSSHEYAFFQAVYLLEAHARKKNPAQFKSAGLAKTQSEEFIRFRVSPELGFPRSDIARFETVSWCDQEVPSLTVNFGGLHGTGSPLPTAYTEKLAGREGEDNPVKDFFDFFHHRYLSNLYRIWKKYRYHVRYESGAVDPLSRNLFNLVGISSDLSEESDFHFDRAKLLSYIGQLSSRTRSPNLVSGVVAHCFNLNKVSIEQWVPRRVKIAPSQLNRLGHVNCVLGRDYHLGDHLTDITGKFNLVFHDLNFEQYCHFLPGEQGYLLLKELMRFVLRDPMAWDLKMEVRNNDLPASILGEQGANRLGQVSWLGNVQGEKQTVVVIGAI</sequence>
<dbReference type="InterPro" id="IPR010732">
    <property type="entry name" value="T6SS_TssG-like"/>
</dbReference>
<comment type="caution">
    <text evidence="1">The sequence shown here is derived from an EMBL/GenBank/DDBJ whole genome shotgun (WGS) entry which is preliminary data.</text>
</comment>
<accession>A0A066RTQ3</accession>
<dbReference type="NCBIfam" id="TIGR03347">
    <property type="entry name" value="VI_chp_1"/>
    <property type="match status" value="1"/>
</dbReference>
<reference evidence="1 2" key="1">
    <citation type="submission" date="2014-04" db="EMBL/GenBank/DDBJ databases">
        <title>Draft genome sequence of Photobacterium halotolerans S2753: a solonamide, ngercheumicin and holomycin producer.</title>
        <authorList>
            <person name="Machado H.R."/>
            <person name="Gram L."/>
        </authorList>
    </citation>
    <scope>NUCLEOTIDE SEQUENCE [LARGE SCALE GENOMIC DNA]</scope>
    <source>
        <strain evidence="1 2">S2753</strain>
    </source>
</reference>
<dbReference type="AlphaFoldDB" id="A0A066RTQ3"/>
<proteinExistence type="predicted"/>
<dbReference type="STRING" id="1654360.EA58_13040"/>
<dbReference type="PANTHER" id="PTHR35564:SF3">
    <property type="entry name" value="TYPE VI SECRETION SYSTEM BASEPLATE SUBUNIT TSSG"/>
    <property type="match status" value="1"/>
</dbReference>
<dbReference type="EMBL" id="JMIB01000026">
    <property type="protein sequence ID" value="KDM91077.1"/>
    <property type="molecule type" value="Genomic_DNA"/>
</dbReference>
<dbReference type="RefSeq" id="WP_036753231.1">
    <property type="nucleotide sequence ID" value="NZ_JAGSGC010000009.1"/>
</dbReference>
<dbReference type="Proteomes" id="UP000027192">
    <property type="component" value="Unassembled WGS sequence"/>
</dbReference>
<evidence type="ECO:0000313" key="2">
    <source>
        <dbReference type="Proteomes" id="UP000027192"/>
    </source>
</evidence>
<dbReference type="PANTHER" id="PTHR35564">
    <property type="match status" value="1"/>
</dbReference>
<protein>
    <submittedName>
        <fullName evidence="1">Type VI secretion protein</fullName>
    </submittedName>
</protein>
<gene>
    <name evidence="1" type="ORF">EA58_13040</name>
</gene>
<keyword evidence="2" id="KW-1185">Reference proteome</keyword>
<dbReference type="Pfam" id="PF06996">
    <property type="entry name" value="T6SS_TssG"/>
    <property type="match status" value="1"/>
</dbReference>
<name>A0A066RTQ3_9GAMM</name>
<dbReference type="OrthoDB" id="1523296at2"/>
<organism evidence="1 2">
    <name type="scientific">Photobacterium galatheae</name>
    <dbReference type="NCBI Taxonomy" id="1654360"/>
    <lineage>
        <taxon>Bacteria</taxon>
        <taxon>Pseudomonadati</taxon>
        <taxon>Pseudomonadota</taxon>
        <taxon>Gammaproteobacteria</taxon>
        <taxon>Vibrionales</taxon>
        <taxon>Vibrionaceae</taxon>
        <taxon>Photobacterium</taxon>
    </lineage>
</organism>